<dbReference type="InterPro" id="IPR006869">
    <property type="entry name" value="DUF547"/>
</dbReference>
<dbReference type="EMBL" id="BMFS01000005">
    <property type="protein sequence ID" value="GGG99683.1"/>
    <property type="molecule type" value="Genomic_DNA"/>
</dbReference>
<feature type="chain" id="PRO_5046770025" evidence="1">
    <location>
        <begin position="24"/>
        <end position="259"/>
    </location>
</feature>
<reference evidence="4" key="1">
    <citation type="journal article" date="2019" name="Int. J. Syst. Evol. Microbiol.">
        <title>The Global Catalogue of Microorganisms (GCM) 10K type strain sequencing project: providing services to taxonomists for standard genome sequencing and annotation.</title>
        <authorList>
            <consortium name="The Broad Institute Genomics Platform"/>
            <consortium name="The Broad Institute Genome Sequencing Center for Infectious Disease"/>
            <person name="Wu L."/>
            <person name="Ma J."/>
        </authorList>
    </citation>
    <scope>NUCLEOTIDE SEQUENCE [LARGE SCALE GENOMIC DNA]</scope>
    <source>
        <strain evidence="4">CGMCC 1.12766</strain>
    </source>
</reference>
<sequence length="259" mass="29150">METMAMWRAALTGLLMMIVPLSAGHARDDLHGGWDRLLQTYVTRGADGIDRVDYARWRSNADDREALETYISTLEEIPASSLPDAQRFAFWANLYNAVTVRLILDEAPSRSIRQIRPSLFSIGPWGMELTRNEGRALTLDNIEHDIMRQEFEAALVHYAVNCASIGCPNIGLRAWQAETLQADLEAAARAYVNHPRGVTVTDGGLVISRIYKWYEEDFGGNDEGVIAHLLRFAAPDLAARIRANPRIRSHAYDWSLNRP</sequence>
<organism evidence="3 4">
    <name type="scientific">Glycocaulis albus</name>
    <dbReference type="NCBI Taxonomy" id="1382801"/>
    <lineage>
        <taxon>Bacteria</taxon>
        <taxon>Pseudomonadati</taxon>
        <taxon>Pseudomonadota</taxon>
        <taxon>Alphaproteobacteria</taxon>
        <taxon>Maricaulales</taxon>
        <taxon>Maricaulaceae</taxon>
        <taxon>Glycocaulis</taxon>
    </lineage>
</organism>
<feature type="signal peptide" evidence="1">
    <location>
        <begin position="1"/>
        <end position="23"/>
    </location>
</feature>
<proteinExistence type="predicted"/>
<comment type="caution">
    <text evidence="3">The sequence shown here is derived from an EMBL/GenBank/DDBJ whole genome shotgun (WGS) entry which is preliminary data.</text>
</comment>
<dbReference type="GO" id="GO:0004674">
    <property type="term" value="F:protein serine/threonine kinase activity"/>
    <property type="evidence" value="ECO:0007669"/>
    <property type="project" value="UniProtKB-KW"/>
</dbReference>
<keyword evidence="1" id="KW-0732">Signal</keyword>
<accession>A0ABQ1XPW8</accession>
<dbReference type="PANTHER" id="PTHR46361:SF3">
    <property type="entry name" value="ELECTRON CARRIER_ PROTEIN DISULFIDE OXIDOREDUCTASE"/>
    <property type="match status" value="1"/>
</dbReference>
<dbReference type="PANTHER" id="PTHR46361">
    <property type="entry name" value="ELECTRON CARRIER/ PROTEIN DISULFIDE OXIDOREDUCTASE"/>
    <property type="match status" value="1"/>
</dbReference>
<keyword evidence="3" id="KW-0723">Serine/threonine-protein kinase</keyword>
<protein>
    <submittedName>
        <fullName evidence="3">Serine/threonine protein kinase</fullName>
    </submittedName>
</protein>
<evidence type="ECO:0000256" key="1">
    <source>
        <dbReference type="SAM" id="SignalP"/>
    </source>
</evidence>
<dbReference type="RefSeq" id="WP_188451897.1">
    <property type="nucleotide sequence ID" value="NZ_BMFS01000005.1"/>
</dbReference>
<evidence type="ECO:0000259" key="2">
    <source>
        <dbReference type="Pfam" id="PF04784"/>
    </source>
</evidence>
<feature type="domain" description="DUF547" evidence="2">
    <location>
        <begin position="80"/>
        <end position="192"/>
    </location>
</feature>
<evidence type="ECO:0000313" key="3">
    <source>
        <dbReference type="EMBL" id="GGG99683.1"/>
    </source>
</evidence>
<keyword evidence="4" id="KW-1185">Reference proteome</keyword>
<dbReference type="Pfam" id="PF04784">
    <property type="entry name" value="DUF547"/>
    <property type="match status" value="1"/>
</dbReference>
<keyword evidence="3" id="KW-0808">Transferase</keyword>
<dbReference type="Proteomes" id="UP000648722">
    <property type="component" value="Unassembled WGS sequence"/>
</dbReference>
<evidence type="ECO:0000313" key="4">
    <source>
        <dbReference type="Proteomes" id="UP000648722"/>
    </source>
</evidence>
<keyword evidence="3" id="KW-0418">Kinase</keyword>
<name>A0ABQ1XPW8_9PROT</name>
<gene>
    <name evidence="3" type="ORF">GCM10007420_14420</name>
</gene>